<comment type="caution">
    <text evidence="17">The sequence shown here is derived from an EMBL/GenBank/DDBJ whole genome shotgun (WGS) entry which is preliminary data.</text>
</comment>
<dbReference type="FunFam" id="1.20.5.370:FF:000009">
    <property type="entry name" value="Myosin heavy chain, isoform G"/>
    <property type="match status" value="1"/>
</dbReference>
<feature type="region of interest" description="Disordered" evidence="14">
    <location>
        <begin position="1593"/>
        <end position="1620"/>
    </location>
</feature>
<keyword evidence="8 13" id="KW-0518">Myosin</keyword>
<keyword evidence="3" id="KW-0787">Thick filament</keyword>
<evidence type="ECO:0000313" key="17">
    <source>
        <dbReference type="EMBL" id="CAL1527462.1"/>
    </source>
</evidence>
<feature type="region of interest" description="Disordered" evidence="14">
    <location>
        <begin position="1386"/>
        <end position="1405"/>
    </location>
</feature>
<dbReference type="PROSITE" id="PS51844">
    <property type="entry name" value="SH3_LIKE"/>
    <property type="match status" value="1"/>
</dbReference>
<keyword evidence="18" id="KW-1185">Reference proteome</keyword>
<evidence type="ECO:0000256" key="11">
    <source>
        <dbReference type="ARBA" id="ARBA00023203"/>
    </source>
</evidence>
<evidence type="ECO:0008006" key="19">
    <source>
        <dbReference type="Google" id="ProtNLM"/>
    </source>
</evidence>
<dbReference type="SUPFAM" id="SSF52540">
    <property type="entry name" value="P-loop containing nucleoside triphosphate hydrolases"/>
    <property type="match status" value="1"/>
</dbReference>
<dbReference type="FunFam" id="1.20.5.4820:FF:000002">
    <property type="entry name" value="Myosin heavy chain 10"/>
    <property type="match status" value="1"/>
</dbReference>
<dbReference type="GO" id="GO:0051015">
    <property type="term" value="F:actin filament binding"/>
    <property type="evidence" value="ECO:0007669"/>
    <property type="project" value="InterPro"/>
</dbReference>
<dbReference type="FunFam" id="1.10.10.820:FF:000001">
    <property type="entry name" value="Myosin heavy chain"/>
    <property type="match status" value="1"/>
</dbReference>
<dbReference type="SUPFAM" id="SSF90257">
    <property type="entry name" value="Myosin rod fragments"/>
    <property type="match status" value="5"/>
</dbReference>
<dbReference type="Gene3D" id="1.20.5.340">
    <property type="match status" value="5"/>
</dbReference>
<dbReference type="GO" id="GO:0007015">
    <property type="term" value="P:actin filament organization"/>
    <property type="evidence" value="ECO:0007669"/>
    <property type="project" value="TreeGrafter"/>
</dbReference>
<dbReference type="FunFam" id="2.30.30.360:FF:000001">
    <property type="entry name" value="Myosin heavy chain"/>
    <property type="match status" value="1"/>
</dbReference>
<evidence type="ECO:0000256" key="8">
    <source>
        <dbReference type="ARBA" id="ARBA00023123"/>
    </source>
</evidence>
<keyword evidence="7" id="KW-0175">Coiled coil</keyword>
<dbReference type="PRINTS" id="PR00193">
    <property type="entry name" value="MYOSINHEAVY"/>
</dbReference>
<dbReference type="Gene3D" id="2.30.30.360">
    <property type="entry name" value="Myosin S1 fragment, N-terminal"/>
    <property type="match status" value="1"/>
</dbReference>
<dbReference type="Gene3D" id="1.20.5.370">
    <property type="match status" value="4"/>
</dbReference>
<keyword evidence="10" id="KW-0514">Muscle protein</keyword>
<feature type="compositionally biased region" description="Basic and acidic residues" evidence="14">
    <location>
        <begin position="1387"/>
        <end position="1405"/>
    </location>
</feature>
<proteinExistence type="inferred from homology"/>
<evidence type="ECO:0000259" key="15">
    <source>
        <dbReference type="PROSITE" id="PS51456"/>
    </source>
</evidence>
<feature type="region of interest" description="Disordered" evidence="14">
    <location>
        <begin position="1839"/>
        <end position="1858"/>
    </location>
</feature>
<dbReference type="EMBL" id="CAXITT010000018">
    <property type="protein sequence ID" value="CAL1527462.1"/>
    <property type="molecule type" value="Genomic_DNA"/>
</dbReference>
<evidence type="ECO:0000256" key="4">
    <source>
        <dbReference type="ARBA" id="ARBA00022490"/>
    </source>
</evidence>
<dbReference type="FunFam" id="1.20.5.370:FF:000010">
    <property type="entry name" value="Myosin heavy chain, isoform G"/>
    <property type="match status" value="1"/>
</dbReference>
<dbReference type="FunFam" id="1.20.5.370:FF:000008">
    <property type="entry name" value="Myosin heavy chain"/>
    <property type="match status" value="1"/>
</dbReference>
<dbReference type="InterPro" id="IPR000048">
    <property type="entry name" value="IQ_motif_EF-hand-BS"/>
</dbReference>
<dbReference type="SMART" id="SM00242">
    <property type="entry name" value="MYSc"/>
    <property type="match status" value="1"/>
</dbReference>
<dbReference type="GO" id="GO:0032982">
    <property type="term" value="C:myosin filament"/>
    <property type="evidence" value="ECO:0007669"/>
    <property type="project" value="UniProtKB-KW"/>
</dbReference>
<dbReference type="PROSITE" id="PS50096">
    <property type="entry name" value="IQ"/>
    <property type="match status" value="1"/>
</dbReference>
<keyword evidence="4" id="KW-0963">Cytoplasm</keyword>
<evidence type="ECO:0000256" key="13">
    <source>
        <dbReference type="PROSITE-ProRule" id="PRU00782"/>
    </source>
</evidence>
<evidence type="ECO:0000256" key="14">
    <source>
        <dbReference type="SAM" id="MobiDB-lite"/>
    </source>
</evidence>
<dbReference type="InterPro" id="IPR002928">
    <property type="entry name" value="Myosin_tail"/>
</dbReference>
<evidence type="ECO:0000256" key="1">
    <source>
        <dbReference type="ARBA" id="ARBA00004657"/>
    </source>
</evidence>
<dbReference type="InterPro" id="IPR008989">
    <property type="entry name" value="Myosin_S1_N"/>
</dbReference>
<keyword evidence="11 13" id="KW-0009">Actin-binding</keyword>
<dbReference type="GO" id="GO:0016020">
    <property type="term" value="C:membrane"/>
    <property type="evidence" value="ECO:0007669"/>
    <property type="project" value="TreeGrafter"/>
</dbReference>
<dbReference type="Gene3D" id="1.10.10.820">
    <property type="match status" value="1"/>
</dbReference>
<feature type="compositionally biased region" description="Low complexity" evidence="14">
    <location>
        <begin position="1939"/>
        <end position="1960"/>
    </location>
</feature>
<dbReference type="GO" id="GO:0005524">
    <property type="term" value="F:ATP binding"/>
    <property type="evidence" value="ECO:0007669"/>
    <property type="project" value="UniProtKB-UniRule"/>
</dbReference>
<dbReference type="Gene3D" id="1.20.5.4820">
    <property type="match status" value="1"/>
</dbReference>
<evidence type="ECO:0000256" key="12">
    <source>
        <dbReference type="ARBA" id="ARBA00037488"/>
    </source>
</evidence>
<evidence type="ECO:0000256" key="9">
    <source>
        <dbReference type="ARBA" id="ARBA00023175"/>
    </source>
</evidence>
<evidence type="ECO:0000256" key="10">
    <source>
        <dbReference type="ARBA" id="ARBA00023179"/>
    </source>
</evidence>
<evidence type="ECO:0000256" key="7">
    <source>
        <dbReference type="ARBA" id="ARBA00023054"/>
    </source>
</evidence>
<dbReference type="SMART" id="SM00015">
    <property type="entry name" value="IQ"/>
    <property type="match status" value="1"/>
</dbReference>
<accession>A0AAV2H4N4</accession>
<feature type="domain" description="Myosin motor" evidence="15">
    <location>
        <begin position="83"/>
        <end position="791"/>
    </location>
</feature>
<feature type="domain" description="Myosin N-terminal SH3-like" evidence="16">
    <location>
        <begin position="29"/>
        <end position="79"/>
    </location>
</feature>
<organism evidence="17 18">
    <name type="scientific">Lymnaea stagnalis</name>
    <name type="common">Great pond snail</name>
    <name type="synonym">Helix stagnalis</name>
    <dbReference type="NCBI Taxonomy" id="6523"/>
    <lineage>
        <taxon>Eukaryota</taxon>
        <taxon>Metazoa</taxon>
        <taxon>Spiralia</taxon>
        <taxon>Lophotrochozoa</taxon>
        <taxon>Mollusca</taxon>
        <taxon>Gastropoda</taxon>
        <taxon>Heterobranchia</taxon>
        <taxon>Euthyneura</taxon>
        <taxon>Panpulmonata</taxon>
        <taxon>Hygrophila</taxon>
        <taxon>Lymnaeoidea</taxon>
        <taxon>Lymnaeidae</taxon>
        <taxon>Lymnaea</taxon>
    </lineage>
</organism>
<dbReference type="InterPro" id="IPR014751">
    <property type="entry name" value="XRCC4-like_C"/>
</dbReference>
<dbReference type="GO" id="GO:0031672">
    <property type="term" value="C:A band"/>
    <property type="evidence" value="ECO:0007669"/>
    <property type="project" value="UniProtKB-ARBA"/>
</dbReference>
<evidence type="ECO:0000256" key="3">
    <source>
        <dbReference type="ARBA" id="ARBA00022433"/>
    </source>
</evidence>
<protein>
    <recommendedName>
        <fullName evidence="19">Myosin heavy chain</fullName>
    </recommendedName>
</protein>
<comment type="subcellular location">
    <subcellularLocation>
        <location evidence="1">Cytoplasm</location>
        <location evidence="1">Myofibril</location>
    </subcellularLocation>
</comment>
<dbReference type="InterPro" id="IPR004009">
    <property type="entry name" value="SH3_Myosin"/>
</dbReference>
<keyword evidence="9 13" id="KW-0505">Motor protein</keyword>
<dbReference type="PANTHER" id="PTHR13140">
    <property type="entry name" value="MYOSIN"/>
    <property type="match status" value="1"/>
</dbReference>
<comment type="similarity">
    <text evidence="2 13">Belongs to the TRAFAC class myosin-kinesin ATPase superfamily. Myosin family.</text>
</comment>
<evidence type="ECO:0000256" key="5">
    <source>
        <dbReference type="ARBA" id="ARBA00022741"/>
    </source>
</evidence>
<dbReference type="PANTHER" id="PTHR13140:SF857">
    <property type="entry name" value="MYOSIN-11"/>
    <property type="match status" value="1"/>
</dbReference>
<comment type="function">
    <text evidence="12">Muscle contraction.</text>
</comment>
<dbReference type="Gene3D" id="1.20.120.720">
    <property type="entry name" value="Myosin VI head, motor domain, U50 subdomain"/>
    <property type="match status" value="1"/>
</dbReference>
<keyword evidence="5 13" id="KW-0547">Nucleotide-binding</keyword>
<feature type="binding site" evidence="13">
    <location>
        <begin position="176"/>
        <end position="183"/>
    </location>
    <ligand>
        <name>ATP</name>
        <dbReference type="ChEBI" id="CHEBI:30616"/>
    </ligand>
</feature>
<feature type="region of interest" description="Actin-binding" evidence="13">
    <location>
        <begin position="669"/>
        <end position="691"/>
    </location>
</feature>
<dbReference type="Pfam" id="PF01576">
    <property type="entry name" value="Myosin_tail_1"/>
    <property type="match status" value="1"/>
</dbReference>
<feature type="region of interest" description="Disordered" evidence="14">
    <location>
        <begin position="1915"/>
        <end position="1975"/>
    </location>
</feature>
<evidence type="ECO:0000313" key="18">
    <source>
        <dbReference type="Proteomes" id="UP001497497"/>
    </source>
</evidence>
<dbReference type="Pfam" id="PF02736">
    <property type="entry name" value="Myosin_N"/>
    <property type="match status" value="1"/>
</dbReference>
<dbReference type="GO" id="GO:0000146">
    <property type="term" value="F:microfilament motor activity"/>
    <property type="evidence" value="ECO:0007669"/>
    <property type="project" value="TreeGrafter"/>
</dbReference>
<keyword evidence="6 13" id="KW-0067">ATP-binding</keyword>
<gene>
    <name evidence="17" type="ORF">GSLYS_00001639001</name>
</gene>
<dbReference type="FunFam" id="1.20.58.530:FF:000001">
    <property type="entry name" value="Myosin heavy chain"/>
    <property type="match status" value="1"/>
</dbReference>
<dbReference type="Gene3D" id="1.20.58.530">
    <property type="match status" value="1"/>
</dbReference>
<dbReference type="CDD" id="cd01377">
    <property type="entry name" value="MYSc_class_II"/>
    <property type="match status" value="1"/>
</dbReference>
<dbReference type="Pfam" id="PF00063">
    <property type="entry name" value="Myosin_head"/>
    <property type="match status" value="1"/>
</dbReference>
<dbReference type="InterPro" id="IPR036961">
    <property type="entry name" value="Kinesin_motor_dom_sf"/>
</dbReference>
<dbReference type="PROSITE" id="PS51456">
    <property type="entry name" value="MYOSIN_MOTOR"/>
    <property type="match status" value="1"/>
</dbReference>
<dbReference type="FunFam" id="1.20.5.340:FF:000036">
    <property type="entry name" value="Myosin heavy chain"/>
    <property type="match status" value="1"/>
</dbReference>
<dbReference type="FunFam" id="1.20.5.340:FF:000025">
    <property type="entry name" value="Myosin heavy chain, isoform G"/>
    <property type="match status" value="1"/>
</dbReference>
<dbReference type="InterPro" id="IPR001609">
    <property type="entry name" value="Myosin_head_motor_dom-like"/>
</dbReference>
<dbReference type="FunFam" id="3.40.850.10:FF:000024">
    <property type="entry name" value="Myosin heavy chain, isoform J"/>
    <property type="match status" value="1"/>
</dbReference>
<dbReference type="GO" id="GO:0016459">
    <property type="term" value="C:myosin complex"/>
    <property type="evidence" value="ECO:0007669"/>
    <property type="project" value="UniProtKB-KW"/>
</dbReference>
<evidence type="ECO:0000259" key="16">
    <source>
        <dbReference type="PROSITE" id="PS51844"/>
    </source>
</evidence>
<dbReference type="FunFam" id="1.20.5.370:FF:000001">
    <property type="entry name" value="Myosin heavy chain"/>
    <property type="match status" value="1"/>
</dbReference>
<evidence type="ECO:0000256" key="2">
    <source>
        <dbReference type="ARBA" id="ARBA00008314"/>
    </source>
</evidence>
<dbReference type="Proteomes" id="UP001497497">
    <property type="component" value="Unassembled WGS sequence"/>
</dbReference>
<dbReference type="FunFam" id="1.20.120.720:FF:000001">
    <property type="entry name" value="Myosin heavy chain, muscle"/>
    <property type="match status" value="1"/>
</dbReference>
<sequence length="1975" mass="225445">MSGLDVNDPDFEFLVVDRKKLLKEQAAFDGKKACWVPDHKDGFLQAEIQSTKGEEITVKILKNSETKTFKKDDIQQMNPPKFEKIDDMANMTYLNEASVLHNLKSRYSSGLIYTYSGLFCVAINPYRRLPIYTQKIINAYRGKRKAEMPPHLFSISDNAYQNMLQDRENQSMLITGESGAGKTENTKKVIMYFANVAAGQKKEKEDVSAEAEAAKKAAGGKKQGTLEDAIVQANPVLEAYGNAKTTRNNNSSRFGKFIRIHFGTQGKIAGADIETYLLEKSRVTFQQPAERNYHIFYQLLSPAIPTLHEKMLVSPDPALYAFINQGSLVVDGIDDPEEMKITDDAFDVLGFTAEEKASLYKCTAAIIHFGEMKFKQRPREEQAEADGASEAEKVAFLLGINAGDLLKGLLKPKIKVGAEYVTQGRNMAQVTYSVAALAKSLYDRMFGWLVKRVNKTLDTKNKRQFFIGVLDIAGFEIFDFNSFEQLCINYTNERLQQFFNHHMFILEQEEYKKENIDWEFIDFGMDLQAAIDLIEKPMGILSILEEECMFPKADDKSFLEKLNGNHLGKSKNFGKAGKPKKAGVTEAHFELHHYAGSVPYNISGWLEKNKDPLNETVVELLSHSKEALVGILFAPPEGVGGDDGHTKAAPKRQKGGNFQTVSNMHKESLNKLMKNLYSTHPHFVRCIIPNEFKQPGEIDSHLVLHQLQCNGVLEGIRICRKGFPNRIIYSEFKQRYSILAPNAIPQGFVDGKKVTENILLALQLDPAEYRLGTTKVFFKAGVLGTLEDMRDERLSKIISMFQANIRGYLMRKSYKKLQDQRIGLSVIQRNIRKWLGLKNWLWWRLYVKVKPLLNIARAEDDMKKKEEELEKAKAELEKTEKLRKELEEQNVGLLQAKNDLYIQLQAEQDNLIDAEEKIEKLISQKGEYETQIKEMEERLLDEEDAAAELDEKKKKLEADNKALKEDLEDLENSLAKAEQEKQTKDNQIKTLQDEMAAQDEQLSRVNKEKKNLEEQQKKTLADLQAEEDKVNHLNKLKTKLEQTLDELEDNLEREKKVRGDVEKAKRKLEQDLKSTQETVEDLEKAKRELEENVRRKDMEINGLTSKLEDEQNLVAQLQRKIKELQVIYLLVKIPLLRPFVLLSLFVEKQRSELSRELEELGERLDEAGGATAAQVELNKKREQELLKLRRDLEESALQHEAQISTLRKKQQDAANELADQIDQLQKVKSKVEKEKAQLKAEVDDLHTQIEHGSKNKGMSEKMTKQVEAQIAELNAKLEGANRQIQELQGQKNRSAQENADLTRQLEEAEHRVGALTKEKNSLATQLEEAKRLLEDETRARQKLASELRNLQADLDALREQLEEEQEGRADLQRQLSKANTEAQLWRSKYESEGASKTEELEESKRKLQTKLNEAEQAAEAANLKVAALEKAKSRLQGELEDLMIDVERANANANNLEKKQRGFDKTVAEWQAKANDLQAELENAQKEARGYSAELFRVKAQIEEANDTAEALRRENKNLADEIHDLTDQLGEGGRSTHELEKSRKRLELEKEELQAALEEAESALEQEEAKVMRAQLEISSVRSEIDRRIQDKEEEFENTRRNHQRSIESMQASLEAEAKGKAEALRIKKKLEQDINELEVALDQANRGKAELEKNVKKYQQTIKELQTQIEDEQRQREEAREAYNLAERRATLLTGEIEELRSALEQAERARKGAENELNDANDRVNELSAQNSSILGQKRKLEGDVQAMQTDLDELSNELRGSEERSKKAMADAARLADELRQEQEHSLQVEKLRKGLEGNLKDLQVRLDEAEAQALKGGKKMIQKLEQRVRELETELDNEQRRHAETQKNMRKADRRLKELAFQSDEDRKNQERLQDLVDKLQNKIKTYKRQVEEAEEIAAINLAKYRKVQTELEDAEERADSAEGSLSKLRAKNRSSVSVSRTSASPGLSGPSSATRGLSTDRGARGTSQS</sequence>
<reference evidence="17 18" key="1">
    <citation type="submission" date="2024-04" db="EMBL/GenBank/DDBJ databases">
        <authorList>
            <consortium name="Genoscope - CEA"/>
            <person name="William W."/>
        </authorList>
    </citation>
    <scope>NUCLEOTIDE SEQUENCE [LARGE SCALE GENOMIC DNA]</scope>
</reference>
<dbReference type="InterPro" id="IPR027417">
    <property type="entry name" value="P-loop_NTPase"/>
</dbReference>
<evidence type="ECO:0000256" key="6">
    <source>
        <dbReference type="ARBA" id="ARBA00022840"/>
    </source>
</evidence>
<dbReference type="Gene3D" id="3.40.850.10">
    <property type="entry name" value="Kinesin motor domain"/>
    <property type="match status" value="1"/>
</dbReference>
<name>A0AAV2H4N4_LYMST</name>